<dbReference type="Proteomes" id="UP000034954">
    <property type="component" value="Unassembled WGS sequence"/>
</dbReference>
<accession>A0A0M2UUB1</accession>
<gene>
    <name evidence="1" type="ORF">BROFUL_02719</name>
</gene>
<protein>
    <submittedName>
        <fullName evidence="1">Uncharacterized protein</fullName>
    </submittedName>
</protein>
<reference evidence="1 2" key="1">
    <citation type="journal article" date="2013" name="BMC Microbiol.">
        <title>Identification of the type II cytochrome c maturation pathway in anammox bacteria by comparative genomics.</title>
        <authorList>
            <person name="Ferousi C."/>
            <person name="Speth D.R."/>
            <person name="Reimann J."/>
            <person name="Op den Camp H.J."/>
            <person name="Allen J.W."/>
            <person name="Keltjens J.T."/>
            <person name="Jetten M.S."/>
        </authorList>
    </citation>
    <scope>NUCLEOTIDE SEQUENCE [LARGE SCALE GENOMIC DNA]</scope>
    <source>
        <strain evidence="1">RU1</strain>
    </source>
</reference>
<organism evidence="1 2">
    <name type="scientific">Candidatus Brocadia fulgida</name>
    <dbReference type="NCBI Taxonomy" id="380242"/>
    <lineage>
        <taxon>Bacteria</taxon>
        <taxon>Pseudomonadati</taxon>
        <taxon>Planctomycetota</taxon>
        <taxon>Candidatus Brocadiia</taxon>
        <taxon>Candidatus Brocadiales</taxon>
        <taxon>Candidatus Brocadiaceae</taxon>
        <taxon>Candidatus Brocadia</taxon>
    </lineage>
</organism>
<evidence type="ECO:0000313" key="1">
    <source>
        <dbReference type="EMBL" id="KKO18586.1"/>
    </source>
</evidence>
<evidence type="ECO:0000313" key="2">
    <source>
        <dbReference type="Proteomes" id="UP000034954"/>
    </source>
</evidence>
<dbReference type="EMBL" id="LAQJ01000252">
    <property type="protein sequence ID" value="KKO18586.1"/>
    <property type="molecule type" value="Genomic_DNA"/>
</dbReference>
<sequence length="207" mass="23797">MNRIDNLLFFKSNLDDTLRNQSGQIAAEVDSIPKDQLLATPEDDIVDHIYSSIKIEPIVLHEDSKEMEQHETKIDVSGYREQYVSVDRGPIYVPGVKVVVSIPYTGNPSLWNLKPNRSQSVFPRSDIRQPNRDGIGYLDIVIELPVDEQREKFRQRLDDELKSIRFYLDSQKSQVEMFNSTAPKNILIAIQARKERLKTQDGIADLL</sequence>
<proteinExistence type="predicted"/>
<dbReference type="AlphaFoldDB" id="A0A0M2UUB1"/>
<comment type="caution">
    <text evidence="1">The sequence shown here is derived from an EMBL/GenBank/DDBJ whole genome shotgun (WGS) entry which is preliminary data.</text>
</comment>
<keyword evidence="2" id="KW-1185">Reference proteome</keyword>
<name>A0A0M2UUB1_9BACT</name>